<dbReference type="GO" id="GO:0000390">
    <property type="term" value="P:spliceosomal complex disassembly"/>
    <property type="evidence" value="ECO:0007669"/>
    <property type="project" value="InterPro"/>
</dbReference>
<feature type="compositionally biased region" description="Basic and acidic residues" evidence="1">
    <location>
        <begin position="188"/>
        <end position="201"/>
    </location>
</feature>
<dbReference type="Proteomes" id="UP001172681">
    <property type="component" value="Unassembled WGS sequence"/>
</dbReference>
<sequence length="467" mass="50865">MSSLFTARRKPKRIVRDESEAQADDVEEDSGPVVRRPTGNAPRTKSKLRMSFNPGGGEDETPRKEGGRTATGVGGGDDDDDDGQPTYTPKPSRLGLSNAAQSLLDRGEGQDHDRVRDKFEGDRPTYSKAYLDELRNSTPSTPHDLSSARASPSLDLIDPSTSNTALDLESKFGKTTLSSSSHIPSAAEIREKKERRARLAKEQAANATSGPGDNTAGADFISLEDYDSDGEFKPRRMQVGMYSAPPREKDTRLVRDDEDLAEGFDEFVDDPGRVTLSRKAQREQTLREREAMRALIDQAEGSGASSGGEGGSDSDSDYDRHRHYETAQTHRGMDGLSSHAAHTRQANRPRQPRETTAIPKLSAGLARLRDTVSHLEFERARVEKRRADIARERADIRQSQAHIQTSLEEAGQELERVTKEHLAAASSSASGGQSQSQSQSHTLLPANGSLSTTDRERGLESLGSSGG</sequence>
<keyword evidence="3" id="KW-1185">Reference proteome</keyword>
<dbReference type="InterPro" id="IPR028211">
    <property type="entry name" value="Ntr2"/>
</dbReference>
<feature type="region of interest" description="Disordered" evidence="1">
    <location>
        <begin position="174"/>
        <end position="253"/>
    </location>
</feature>
<comment type="caution">
    <text evidence="2">The sequence shown here is derived from an EMBL/GenBank/DDBJ whole genome shotgun (WGS) entry which is preliminary data.</text>
</comment>
<accession>A0AA39CY38</accession>
<feature type="compositionally biased region" description="Basic and acidic residues" evidence="1">
    <location>
        <begin position="413"/>
        <end position="422"/>
    </location>
</feature>
<dbReference type="Pfam" id="PF15458">
    <property type="entry name" value="NTR2"/>
    <property type="match status" value="1"/>
</dbReference>
<protein>
    <submittedName>
        <fullName evidence="2">Uncharacterized protein</fullName>
    </submittedName>
</protein>
<feature type="compositionally biased region" description="Basic and acidic residues" evidence="1">
    <location>
        <begin position="280"/>
        <end position="292"/>
    </location>
</feature>
<feature type="compositionally biased region" description="Polar residues" evidence="1">
    <location>
        <begin position="174"/>
        <end position="183"/>
    </location>
</feature>
<gene>
    <name evidence="2" type="ORF">H2204_004994</name>
</gene>
<proteinExistence type="predicted"/>
<dbReference type="GO" id="GO:0071008">
    <property type="term" value="C:U2-type post-mRNA release spliceosomal complex"/>
    <property type="evidence" value="ECO:0007669"/>
    <property type="project" value="InterPro"/>
</dbReference>
<evidence type="ECO:0000256" key="1">
    <source>
        <dbReference type="SAM" id="MobiDB-lite"/>
    </source>
</evidence>
<feature type="region of interest" description="Disordered" evidence="1">
    <location>
        <begin position="275"/>
        <end position="467"/>
    </location>
</feature>
<feature type="compositionally biased region" description="Basic and acidic residues" evidence="1">
    <location>
        <begin position="105"/>
        <end position="135"/>
    </location>
</feature>
<feature type="compositionally biased region" description="Polar residues" evidence="1">
    <location>
        <begin position="398"/>
        <end position="407"/>
    </location>
</feature>
<dbReference type="AlphaFoldDB" id="A0AA39CY38"/>
<reference evidence="2" key="1">
    <citation type="submission" date="2022-10" db="EMBL/GenBank/DDBJ databases">
        <title>Culturing micro-colonial fungi from biological soil crusts in the Mojave desert and describing Neophaeococcomyces mojavensis, and introducing the new genera and species Taxawa tesnikishii.</title>
        <authorList>
            <person name="Kurbessoian T."/>
            <person name="Stajich J.E."/>
        </authorList>
    </citation>
    <scope>NUCLEOTIDE SEQUENCE</scope>
    <source>
        <strain evidence="2">TK_35</strain>
    </source>
</reference>
<organism evidence="2 3">
    <name type="scientific">Knufia peltigerae</name>
    <dbReference type="NCBI Taxonomy" id="1002370"/>
    <lineage>
        <taxon>Eukaryota</taxon>
        <taxon>Fungi</taxon>
        <taxon>Dikarya</taxon>
        <taxon>Ascomycota</taxon>
        <taxon>Pezizomycotina</taxon>
        <taxon>Eurotiomycetes</taxon>
        <taxon>Chaetothyriomycetidae</taxon>
        <taxon>Chaetothyriales</taxon>
        <taxon>Trichomeriaceae</taxon>
        <taxon>Knufia</taxon>
    </lineage>
</organism>
<evidence type="ECO:0000313" key="3">
    <source>
        <dbReference type="Proteomes" id="UP001172681"/>
    </source>
</evidence>
<feature type="compositionally biased region" description="Acidic residues" evidence="1">
    <location>
        <begin position="20"/>
        <end position="30"/>
    </location>
</feature>
<dbReference type="EMBL" id="JAPDRN010000026">
    <property type="protein sequence ID" value="KAJ9637070.1"/>
    <property type="molecule type" value="Genomic_DNA"/>
</dbReference>
<feature type="compositionally biased region" description="Basic and acidic residues" evidence="1">
    <location>
        <begin position="367"/>
        <end position="396"/>
    </location>
</feature>
<evidence type="ECO:0000313" key="2">
    <source>
        <dbReference type="EMBL" id="KAJ9637070.1"/>
    </source>
</evidence>
<feature type="region of interest" description="Disordered" evidence="1">
    <location>
        <begin position="1"/>
        <end position="161"/>
    </location>
</feature>
<feature type="compositionally biased region" description="Polar residues" evidence="1">
    <location>
        <begin position="136"/>
        <end position="150"/>
    </location>
</feature>
<name>A0AA39CY38_9EURO</name>
<feature type="compositionally biased region" description="Low complexity" evidence="1">
    <location>
        <begin position="423"/>
        <end position="440"/>
    </location>
</feature>